<feature type="chain" id="PRO_5004201007" evidence="1">
    <location>
        <begin position="20"/>
        <end position="107"/>
    </location>
</feature>
<sequence>MRSQILITLGVLALISTTAYLLTAANYEEKNLRAKDCVEYKLSPDNIDTILINNCSTPQIINVVYYISPGKNMSEGTRCLKQGEEAILIGGEYQIVELVHEKCNPIN</sequence>
<reference evidence="3" key="1">
    <citation type="journal article" date="2006" name="PLoS Biol.">
        <title>Macronuclear genome sequence of the ciliate Tetrahymena thermophila, a model eukaryote.</title>
        <authorList>
            <person name="Eisen J.A."/>
            <person name="Coyne R.S."/>
            <person name="Wu M."/>
            <person name="Wu D."/>
            <person name="Thiagarajan M."/>
            <person name="Wortman J.R."/>
            <person name="Badger J.H."/>
            <person name="Ren Q."/>
            <person name="Amedeo P."/>
            <person name="Jones K.M."/>
            <person name="Tallon L.J."/>
            <person name="Delcher A.L."/>
            <person name="Salzberg S.L."/>
            <person name="Silva J.C."/>
            <person name="Haas B.J."/>
            <person name="Majoros W.H."/>
            <person name="Farzad M."/>
            <person name="Carlton J.M."/>
            <person name="Smith R.K. Jr."/>
            <person name="Garg J."/>
            <person name="Pearlman R.E."/>
            <person name="Karrer K.M."/>
            <person name="Sun L."/>
            <person name="Manning G."/>
            <person name="Elde N.C."/>
            <person name="Turkewitz A.P."/>
            <person name="Asai D.J."/>
            <person name="Wilkes D.E."/>
            <person name="Wang Y."/>
            <person name="Cai H."/>
            <person name="Collins K."/>
            <person name="Stewart B.A."/>
            <person name="Lee S.R."/>
            <person name="Wilamowska K."/>
            <person name="Weinberg Z."/>
            <person name="Ruzzo W.L."/>
            <person name="Wloga D."/>
            <person name="Gaertig J."/>
            <person name="Frankel J."/>
            <person name="Tsao C.-C."/>
            <person name="Gorovsky M.A."/>
            <person name="Keeling P.J."/>
            <person name="Waller R.F."/>
            <person name="Patron N.J."/>
            <person name="Cherry J.M."/>
            <person name="Stover N.A."/>
            <person name="Krieger C.J."/>
            <person name="del Toro C."/>
            <person name="Ryder H.F."/>
            <person name="Williamson S.C."/>
            <person name="Barbeau R.A."/>
            <person name="Hamilton E.P."/>
            <person name="Orias E."/>
        </authorList>
    </citation>
    <scope>NUCLEOTIDE SEQUENCE [LARGE SCALE GENOMIC DNA]</scope>
    <source>
        <strain evidence="3">SB210</strain>
    </source>
</reference>
<dbReference type="EMBL" id="GG662845">
    <property type="protein sequence ID" value="EAR87947.1"/>
    <property type="molecule type" value="Genomic_DNA"/>
</dbReference>
<keyword evidence="2" id="KW-0472">Membrane</keyword>
<keyword evidence="1" id="KW-0732">Signal</keyword>
<dbReference type="HOGENOM" id="CLU_2215267_0_0_1"/>
<accession>Q22S25</accession>
<keyword evidence="2" id="KW-0812">Transmembrane</keyword>
<dbReference type="InParanoid" id="Q22S25"/>
<dbReference type="Proteomes" id="UP000009168">
    <property type="component" value="Unassembled WGS sequence"/>
</dbReference>
<proteinExistence type="predicted"/>
<dbReference type="KEGG" id="tet:TTHERM_00011130"/>
<dbReference type="RefSeq" id="XP_001008192.1">
    <property type="nucleotide sequence ID" value="XM_001008192.1"/>
</dbReference>
<evidence type="ECO:0000256" key="1">
    <source>
        <dbReference type="SAM" id="SignalP"/>
    </source>
</evidence>
<name>Q22S25_TETTS</name>
<evidence type="ECO:0000313" key="3">
    <source>
        <dbReference type="Proteomes" id="UP000009168"/>
    </source>
</evidence>
<gene>
    <name evidence="2" type="ORF">TTHERM_00011130</name>
</gene>
<protein>
    <submittedName>
        <fullName evidence="2">Transmembrane protein, putative</fullName>
    </submittedName>
</protein>
<organism evidence="2 3">
    <name type="scientific">Tetrahymena thermophila (strain SB210)</name>
    <dbReference type="NCBI Taxonomy" id="312017"/>
    <lineage>
        <taxon>Eukaryota</taxon>
        <taxon>Sar</taxon>
        <taxon>Alveolata</taxon>
        <taxon>Ciliophora</taxon>
        <taxon>Intramacronucleata</taxon>
        <taxon>Oligohymenophorea</taxon>
        <taxon>Hymenostomatida</taxon>
        <taxon>Tetrahymenina</taxon>
        <taxon>Tetrahymenidae</taxon>
        <taxon>Tetrahymena</taxon>
    </lineage>
</organism>
<dbReference type="GeneID" id="7831422"/>
<evidence type="ECO:0000313" key="2">
    <source>
        <dbReference type="EMBL" id="EAR87947.1"/>
    </source>
</evidence>
<keyword evidence="3" id="KW-1185">Reference proteome</keyword>
<dbReference type="AlphaFoldDB" id="Q22S25"/>
<feature type="signal peptide" evidence="1">
    <location>
        <begin position="1"/>
        <end position="19"/>
    </location>
</feature>